<sequence length="169" mass="18909">RKLAAQEPGNIEFQTDLIVSLVRLAFAGERPEKHYSEALAILSDLNARGLLSADQSTWVPAVTAKLAEFYGSQAYEALFDKDFTGAEQRANAGLGLDARLDWIKSNLAHALMFQNRIAEADAIYLGLRGTAVQGKPWEQLIEEDFKALRDKNIQHPHMAEIEAAFRKRR</sequence>
<dbReference type="Proteomes" id="UP000216361">
    <property type="component" value="Unassembled WGS sequence"/>
</dbReference>
<comment type="caution">
    <text evidence="1">The sequence shown here is derived from an EMBL/GenBank/DDBJ whole genome shotgun (WGS) entry which is preliminary data.</text>
</comment>
<gene>
    <name evidence="1" type="ORF">CHR90_00875</name>
</gene>
<dbReference type="AlphaFoldDB" id="A0A255XXX4"/>
<proteinExistence type="predicted"/>
<protein>
    <submittedName>
        <fullName evidence="1">Uncharacterized protein</fullName>
    </submittedName>
</protein>
<dbReference type="EMBL" id="NOXS01000019">
    <property type="protein sequence ID" value="OYQ21877.1"/>
    <property type="molecule type" value="Genomic_DNA"/>
</dbReference>
<evidence type="ECO:0000313" key="1">
    <source>
        <dbReference type="EMBL" id="OYQ21877.1"/>
    </source>
</evidence>
<accession>A0A255XXX4</accession>
<organism evidence="1 2">
    <name type="scientific">Elstera cyanobacteriorum</name>
    <dbReference type="NCBI Taxonomy" id="2022747"/>
    <lineage>
        <taxon>Bacteria</taxon>
        <taxon>Pseudomonadati</taxon>
        <taxon>Pseudomonadota</taxon>
        <taxon>Alphaproteobacteria</taxon>
        <taxon>Rhodospirillales</taxon>
        <taxon>Rhodospirillaceae</taxon>
        <taxon>Elstera</taxon>
    </lineage>
</organism>
<dbReference type="RefSeq" id="WP_170941241.1">
    <property type="nucleotide sequence ID" value="NZ_NOXS01000019.1"/>
</dbReference>
<reference evidence="1 2" key="1">
    <citation type="submission" date="2017-07" db="EMBL/GenBank/DDBJ databases">
        <title>Elstera cyanobacteriorum sp. nov., a novel bacterium isolated from cyanobacterial aggregates in a eutrophic lake.</title>
        <authorList>
            <person name="Cai H."/>
        </authorList>
    </citation>
    <scope>NUCLEOTIDE SEQUENCE [LARGE SCALE GENOMIC DNA]</scope>
    <source>
        <strain evidence="1 2">TH019</strain>
    </source>
</reference>
<keyword evidence="2" id="KW-1185">Reference proteome</keyword>
<feature type="non-terminal residue" evidence="1">
    <location>
        <position position="1"/>
    </location>
</feature>
<evidence type="ECO:0000313" key="2">
    <source>
        <dbReference type="Proteomes" id="UP000216361"/>
    </source>
</evidence>
<name>A0A255XXX4_9PROT</name>